<dbReference type="AlphaFoldDB" id="A0A291C2S1"/>
<proteinExistence type="evidence at transcript level"/>
<reference evidence="2" key="2">
    <citation type="submission" date="2017-07" db="EMBL/GenBank/DDBJ databases">
        <authorList>
            <person name="Sun Z.S."/>
            <person name="Albrecht U."/>
            <person name="Echele G."/>
            <person name="Lee C.C."/>
        </authorList>
    </citation>
    <scope>NUCLEOTIDE SEQUENCE</scope>
    <source>
        <strain evidence="2">S_Ps8.1</strain>
    </source>
</reference>
<accession>A0A291C2S1</accession>
<evidence type="ECO:0000313" key="2">
    <source>
        <dbReference type="EMBL" id="ATF27763.1"/>
    </source>
</evidence>
<feature type="chain" id="PRO_5012561437" evidence="1">
    <location>
        <begin position="23"/>
        <end position="87"/>
    </location>
</feature>
<organism evidence="2">
    <name type="scientific">Conus praecellens</name>
    <name type="common">Admirable cone</name>
    <dbReference type="NCBI Taxonomy" id="128530"/>
    <lineage>
        <taxon>Eukaryota</taxon>
        <taxon>Metazoa</taxon>
        <taxon>Spiralia</taxon>
        <taxon>Lophotrochozoa</taxon>
        <taxon>Mollusca</taxon>
        <taxon>Gastropoda</taxon>
        <taxon>Caenogastropoda</taxon>
        <taxon>Neogastropoda</taxon>
        <taxon>Conoidea</taxon>
        <taxon>Conidae</taxon>
        <taxon>Conus</taxon>
        <taxon>Turriconus</taxon>
    </lineage>
</organism>
<sequence length="87" mass="9686">MMWKMGAMFVLLLLFTLPFGQQEGDVQARKMRSKNVFHRTMAKTTKRCEGTCFGSEQTNCNGSCECSSGGECYCGYYRGSCMCTCTG</sequence>
<feature type="signal peptide" evidence="1">
    <location>
        <begin position="1"/>
        <end position="22"/>
    </location>
</feature>
<evidence type="ECO:0000256" key="1">
    <source>
        <dbReference type="SAM" id="SignalP"/>
    </source>
</evidence>
<protein>
    <submittedName>
        <fullName evidence="2">Conotoxin</fullName>
    </submittedName>
</protein>
<name>A0A291C2S1_CONPC</name>
<dbReference type="EMBL" id="MF576929">
    <property type="protein sequence ID" value="ATF27763.1"/>
    <property type="molecule type" value="mRNA"/>
</dbReference>
<keyword evidence="1" id="KW-0732">Signal</keyword>
<reference evidence="2" key="1">
    <citation type="journal article" date="2017" name="Genome Biol. Evol.">
        <title>Divergence of the Venom Exogene Repertoire in Two Sister Species of Turriconus.</title>
        <authorList>
            <person name="Li Q."/>
            <person name="Barghi N."/>
            <person name="Lu A."/>
            <person name="Fedosov A.E."/>
            <person name="Bandyopadhyay P.K."/>
            <person name="Lluisma A.O."/>
            <person name="Concepcion G.P."/>
            <person name="Yandell M."/>
            <person name="Olivera B.M."/>
            <person name="Safavi-Hemami H."/>
        </authorList>
    </citation>
    <scope>NUCLEOTIDE SEQUENCE</scope>
    <source>
        <strain evidence="2">S_Ps8.1</strain>
    </source>
</reference>